<gene>
    <name evidence="16" type="ORF">FHX33_001616</name>
</gene>
<evidence type="ECO:0000256" key="5">
    <source>
        <dbReference type="ARBA" id="ARBA00022915"/>
    </source>
</evidence>
<dbReference type="InterPro" id="IPR022663">
    <property type="entry name" value="DapB_C"/>
</dbReference>
<keyword evidence="4" id="KW-0521">NADP</keyword>
<dbReference type="EMBL" id="JACHVP010000001">
    <property type="protein sequence ID" value="MBB2966884.1"/>
    <property type="molecule type" value="Genomic_DNA"/>
</dbReference>
<feature type="domain" description="Dihydrodipicolinate reductase C-terminal" evidence="15">
    <location>
        <begin position="111"/>
        <end position="231"/>
    </location>
</feature>
<dbReference type="InterPro" id="IPR022664">
    <property type="entry name" value="DapB_N_CS"/>
</dbReference>
<dbReference type="PIRSF" id="PIRSF000161">
    <property type="entry name" value="DHPR"/>
    <property type="match status" value="1"/>
</dbReference>
<comment type="catalytic activity">
    <reaction evidence="11">
        <text>(S)-2,3,4,5-tetrahydrodipicolinate + NADP(+) + H2O = (2S,4S)-4-hydroxy-2,3,4,5-tetrahydrodipicolinate + NADPH + H(+)</text>
        <dbReference type="Rhea" id="RHEA:35331"/>
        <dbReference type="ChEBI" id="CHEBI:15377"/>
        <dbReference type="ChEBI" id="CHEBI:15378"/>
        <dbReference type="ChEBI" id="CHEBI:16845"/>
        <dbReference type="ChEBI" id="CHEBI:57783"/>
        <dbReference type="ChEBI" id="CHEBI:58349"/>
        <dbReference type="ChEBI" id="CHEBI:67139"/>
        <dbReference type="EC" id="1.17.1.8"/>
    </reaction>
</comment>
<keyword evidence="6 16" id="KW-0560">Oxidoreductase</keyword>
<sequence>MTIRVAVAGASGKLGSVAVRLIEQADDLELVATLGSSSSLDEMLGADVLVDMTLPQVSPGIVAFAVDNGLKVLIGTSGWSADRILDLERRVAAHEGSGAVVIPNFSLGSALGTAFATVAARFFDSIEIIETHGATKVDSPSGTAVRTAELIGAARAGRGPVEAPHTDQRARGQQVASVPIHSLRMRGVVAEQQVIFGGAGETLTIRHDTIGPQAYETGILLALRAAATTTGVTVGLDALVDLGISGPDGEPPRPTVRER</sequence>
<evidence type="ECO:0000256" key="7">
    <source>
        <dbReference type="ARBA" id="ARBA00023027"/>
    </source>
</evidence>
<dbReference type="RefSeq" id="WP_179701857.1">
    <property type="nucleotide sequence ID" value="NZ_JACHVP010000001.1"/>
</dbReference>
<keyword evidence="7" id="KW-0520">NAD</keyword>
<dbReference type="Pfam" id="PF01113">
    <property type="entry name" value="DapB_N"/>
    <property type="match status" value="1"/>
</dbReference>
<evidence type="ECO:0000256" key="11">
    <source>
        <dbReference type="ARBA" id="ARBA00049080"/>
    </source>
</evidence>
<evidence type="ECO:0000256" key="8">
    <source>
        <dbReference type="ARBA" id="ARBA00023154"/>
    </source>
</evidence>
<dbReference type="NCBIfam" id="TIGR00036">
    <property type="entry name" value="dapB"/>
    <property type="match status" value="1"/>
</dbReference>
<reference evidence="16 17" key="1">
    <citation type="submission" date="2020-08" db="EMBL/GenBank/DDBJ databases">
        <title>Sequencing the genomes of 1000 actinobacteria strains.</title>
        <authorList>
            <person name="Klenk H.-P."/>
        </authorList>
    </citation>
    <scope>NUCLEOTIDE SEQUENCE [LARGE SCALE GENOMIC DNA]</scope>
    <source>
        <strain evidence="16 17">DSM 20146</strain>
    </source>
</reference>
<dbReference type="PROSITE" id="PS01298">
    <property type="entry name" value="DAPB"/>
    <property type="match status" value="1"/>
</dbReference>
<evidence type="ECO:0000256" key="12">
    <source>
        <dbReference type="ARBA" id="ARBA00049396"/>
    </source>
</evidence>
<comment type="catalytic activity">
    <reaction evidence="12">
        <text>(S)-2,3,4,5-tetrahydrodipicolinate + NAD(+) + H2O = (2S,4S)-4-hydroxy-2,3,4,5-tetrahydrodipicolinate + NADH + H(+)</text>
        <dbReference type="Rhea" id="RHEA:35323"/>
        <dbReference type="ChEBI" id="CHEBI:15377"/>
        <dbReference type="ChEBI" id="CHEBI:15378"/>
        <dbReference type="ChEBI" id="CHEBI:16845"/>
        <dbReference type="ChEBI" id="CHEBI:57540"/>
        <dbReference type="ChEBI" id="CHEBI:57945"/>
        <dbReference type="ChEBI" id="CHEBI:67139"/>
        <dbReference type="EC" id="1.17.1.8"/>
    </reaction>
</comment>
<evidence type="ECO:0000259" key="15">
    <source>
        <dbReference type="Pfam" id="PF05173"/>
    </source>
</evidence>
<dbReference type="Proteomes" id="UP000538196">
    <property type="component" value="Unassembled WGS sequence"/>
</dbReference>
<dbReference type="GO" id="GO:0009089">
    <property type="term" value="P:lysine biosynthetic process via diaminopimelate"/>
    <property type="evidence" value="ECO:0007669"/>
    <property type="project" value="UniProtKB-UniRule"/>
</dbReference>
<dbReference type="InterPro" id="IPR000846">
    <property type="entry name" value="DapB_N"/>
</dbReference>
<dbReference type="Gene3D" id="3.40.50.720">
    <property type="entry name" value="NAD(P)-binding Rossmann-like Domain"/>
    <property type="match status" value="1"/>
</dbReference>
<dbReference type="GO" id="GO:0008839">
    <property type="term" value="F:4-hydroxy-tetrahydrodipicolinate reductase"/>
    <property type="evidence" value="ECO:0007669"/>
    <property type="project" value="UniProtKB-UniRule"/>
</dbReference>
<dbReference type="PANTHER" id="PTHR20836">
    <property type="entry name" value="DIHYDRODIPICOLINATE REDUCTASE"/>
    <property type="match status" value="1"/>
</dbReference>
<dbReference type="GO" id="GO:0005829">
    <property type="term" value="C:cytosol"/>
    <property type="evidence" value="ECO:0007669"/>
    <property type="project" value="TreeGrafter"/>
</dbReference>
<evidence type="ECO:0000259" key="14">
    <source>
        <dbReference type="Pfam" id="PF01113"/>
    </source>
</evidence>
<evidence type="ECO:0000256" key="4">
    <source>
        <dbReference type="ARBA" id="ARBA00022857"/>
    </source>
</evidence>
<protein>
    <recommendedName>
        <fullName evidence="10 13">4-hydroxy-tetrahydrodipicolinate reductase</fullName>
        <ecNumber evidence="10 13">1.17.1.8</ecNumber>
    </recommendedName>
</protein>
<dbReference type="Pfam" id="PF05173">
    <property type="entry name" value="DapB_C"/>
    <property type="match status" value="1"/>
</dbReference>
<dbReference type="SUPFAM" id="SSF51735">
    <property type="entry name" value="NAD(P)-binding Rossmann-fold domains"/>
    <property type="match status" value="1"/>
</dbReference>
<evidence type="ECO:0000256" key="2">
    <source>
        <dbReference type="ARBA" id="ARBA00022490"/>
    </source>
</evidence>
<comment type="caution">
    <text evidence="16">The sequence shown here is derived from an EMBL/GenBank/DDBJ whole genome shotgun (WGS) entry which is preliminary data.</text>
</comment>
<evidence type="ECO:0000256" key="6">
    <source>
        <dbReference type="ARBA" id="ARBA00023002"/>
    </source>
</evidence>
<keyword evidence="2" id="KW-0963">Cytoplasm</keyword>
<evidence type="ECO:0000256" key="3">
    <source>
        <dbReference type="ARBA" id="ARBA00022605"/>
    </source>
</evidence>
<keyword evidence="8" id="KW-0457">Lysine biosynthesis</keyword>
<keyword evidence="17" id="KW-1185">Reference proteome</keyword>
<name>A0A7W4UV42_LEIAQ</name>
<comment type="similarity">
    <text evidence="1">Belongs to the DapB family.</text>
</comment>
<dbReference type="CDD" id="cd02274">
    <property type="entry name" value="DHDPR_N"/>
    <property type="match status" value="1"/>
</dbReference>
<evidence type="ECO:0000256" key="13">
    <source>
        <dbReference type="NCBIfam" id="TIGR00036"/>
    </source>
</evidence>
<evidence type="ECO:0000256" key="9">
    <source>
        <dbReference type="ARBA" id="ARBA00037922"/>
    </source>
</evidence>
<evidence type="ECO:0000256" key="10">
    <source>
        <dbReference type="ARBA" id="ARBA00038983"/>
    </source>
</evidence>
<feature type="domain" description="Dihydrodipicolinate reductase N-terminal" evidence="14">
    <location>
        <begin position="3"/>
        <end position="105"/>
    </location>
</feature>
<dbReference type="PANTHER" id="PTHR20836:SF0">
    <property type="entry name" value="4-HYDROXY-TETRAHYDRODIPICOLINATE REDUCTASE 1, CHLOROPLASTIC-RELATED"/>
    <property type="match status" value="1"/>
</dbReference>
<dbReference type="SUPFAM" id="SSF55347">
    <property type="entry name" value="Glyceraldehyde-3-phosphate dehydrogenase-like, C-terminal domain"/>
    <property type="match status" value="1"/>
</dbReference>
<comment type="pathway">
    <text evidence="9">Amino-acid biosynthesis; L-lysine biosynthesis via DAP pathway; (S)-tetrahydrodipicolinate from L-aspartate: step 4/4.</text>
</comment>
<proteinExistence type="inferred from homology"/>
<evidence type="ECO:0000256" key="1">
    <source>
        <dbReference type="ARBA" id="ARBA00006642"/>
    </source>
</evidence>
<dbReference type="InterPro" id="IPR023940">
    <property type="entry name" value="DHDPR_bac"/>
</dbReference>
<dbReference type="GO" id="GO:0019877">
    <property type="term" value="P:diaminopimelate biosynthetic process"/>
    <property type="evidence" value="ECO:0007669"/>
    <property type="project" value="UniProtKB-KW"/>
</dbReference>
<keyword evidence="5" id="KW-0220">Diaminopimelate biosynthesis</keyword>
<keyword evidence="3" id="KW-0028">Amino-acid biosynthesis</keyword>
<dbReference type="FunFam" id="3.30.360.10:FF:000009">
    <property type="entry name" value="4-hydroxy-tetrahydrodipicolinate reductase"/>
    <property type="match status" value="1"/>
</dbReference>
<accession>A0A7W4UV42</accession>
<evidence type="ECO:0000313" key="16">
    <source>
        <dbReference type="EMBL" id="MBB2966884.1"/>
    </source>
</evidence>
<dbReference type="AlphaFoldDB" id="A0A7W4UV42"/>
<evidence type="ECO:0000313" key="17">
    <source>
        <dbReference type="Proteomes" id="UP000538196"/>
    </source>
</evidence>
<dbReference type="InterPro" id="IPR036291">
    <property type="entry name" value="NAD(P)-bd_dom_sf"/>
</dbReference>
<organism evidence="16 17">
    <name type="scientific">Leifsonia aquatica</name>
    <name type="common">Corynebacterium aquaticum</name>
    <dbReference type="NCBI Taxonomy" id="144185"/>
    <lineage>
        <taxon>Bacteria</taxon>
        <taxon>Bacillati</taxon>
        <taxon>Actinomycetota</taxon>
        <taxon>Actinomycetes</taxon>
        <taxon>Micrococcales</taxon>
        <taxon>Microbacteriaceae</taxon>
        <taxon>Leifsonia</taxon>
    </lineage>
</organism>
<dbReference type="Gene3D" id="3.30.360.10">
    <property type="entry name" value="Dihydrodipicolinate Reductase, domain 2"/>
    <property type="match status" value="1"/>
</dbReference>
<dbReference type="EC" id="1.17.1.8" evidence="10 13"/>